<dbReference type="Proteomes" id="UP001234989">
    <property type="component" value="Chromosome 9"/>
</dbReference>
<name>A0AAF0ZP63_SOLVR</name>
<evidence type="ECO:0000313" key="1">
    <source>
        <dbReference type="EMBL" id="WMV46742.1"/>
    </source>
</evidence>
<dbReference type="EMBL" id="CP133620">
    <property type="protein sequence ID" value="WMV46742.1"/>
    <property type="molecule type" value="Genomic_DNA"/>
</dbReference>
<keyword evidence="2" id="KW-1185">Reference proteome</keyword>
<evidence type="ECO:0000313" key="2">
    <source>
        <dbReference type="Proteomes" id="UP001234989"/>
    </source>
</evidence>
<reference evidence="1" key="1">
    <citation type="submission" date="2023-08" db="EMBL/GenBank/DDBJ databases">
        <title>A de novo genome assembly of Solanum verrucosum Schlechtendal, a Mexican diploid species geographically isolated from the other diploid A-genome species in potato relatives.</title>
        <authorList>
            <person name="Hosaka K."/>
        </authorList>
    </citation>
    <scope>NUCLEOTIDE SEQUENCE</scope>
    <source>
        <tissue evidence="1">Young leaves</tissue>
    </source>
</reference>
<accession>A0AAF0ZP63</accession>
<proteinExistence type="predicted"/>
<sequence length="131" mass="14391">MKAVTSRDFSIEKDLMARAKLFAKSAEKKAKKGGSSSGSFSKEPVHLAPVSYVGDCGRICMLKIQKCIGDPASAVPFKSVDVKESLSYEAWSQLRFIIVRFTLKASTDRGMPHKPKGSWFKLLSFIDVCGP</sequence>
<organism evidence="1 2">
    <name type="scientific">Solanum verrucosum</name>
    <dbReference type="NCBI Taxonomy" id="315347"/>
    <lineage>
        <taxon>Eukaryota</taxon>
        <taxon>Viridiplantae</taxon>
        <taxon>Streptophyta</taxon>
        <taxon>Embryophyta</taxon>
        <taxon>Tracheophyta</taxon>
        <taxon>Spermatophyta</taxon>
        <taxon>Magnoliopsida</taxon>
        <taxon>eudicotyledons</taxon>
        <taxon>Gunneridae</taxon>
        <taxon>Pentapetalae</taxon>
        <taxon>asterids</taxon>
        <taxon>lamiids</taxon>
        <taxon>Solanales</taxon>
        <taxon>Solanaceae</taxon>
        <taxon>Solanoideae</taxon>
        <taxon>Solaneae</taxon>
        <taxon>Solanum</taxon>
    </lineage>
</organism>
<dbReference type="AlphaFoldDB" id="A0AAF0ZP63"/>
<protein>
    <submittedName>
        <fullName evidence="1">Uncharacterized protein</fullName>
    </submittedName>
</protein>
<gene>
    <name evidence="1" type="ORF">MTR67_040127</name>
</gene>